<reference evidence="2" key="1">
    <citation type="journal article" date="2020" name="G3 (Bethesda)">
        <title>High-Quality Assemblies for Three Invasive Social Wasps from the &lt;i&gt;Vespula&lt;/i&gt; Genus.</title>
        <authorList>
            <person name="Harrop T.W.R."/>
            <person name="Guhlin J."/>
            <person name="McLaughlin G.M."/>
            <person name="Permina E."/>
            <person name="Stockwell P."/>
            <person name="Gilligan J."/>
            <person name="Le Lec M.F."/>
            <person name="Gruber M.A.M."/>
            <person name="Quinn O."/>
            <person name="Lovegrove M."/>
            <person name="Duncan E.J."/>
            <person name="Remnant E.J."/>
            <person name="Van Eeckhoven J."/>
            <person name="Graham B."/>
            <person name="Knapp R.A."/>
            <person name="Langford K.W."/>
            <person name="Kronenberg Z."/>
            <person name="Press M.O."/>
            <person name="Eacker S.M."/>
            <person name="Wilson-Rankin E.E."/>
            <person name="Purcell J."/>
            <person name="Lester P.J."/>
            <person name="Dearden P.K."/>
        </authorList>
    </citation>
    <scope>NUCLEOTIDE SEQUENCE</scope>
    <source>
        <strain evidence="2">Marl-1</strain>
    </source>
</reference>
<dbReference type="EMBL" id="JACSEA010000021">
    <property type="protein sequence ID" value="KAF7380962.1"/>
    <property type="molecule type" value="Genomic_DNA"/>
</dbReference>
<feature type="region of interest" description="Disordered" evidence="1">
    <location>
        <begin position="54"/>
        <end position="78"/>
    </location>
</feature>
<sequence length="78" mass="8440">MGQLIRKSRSIGTSGVRSRDLTDVASAWPEWLASQSSSRGRCDVSAREILPDDGWSSHTVIEGRTARGQEVGPSDNPD</sequence>
<accession>A0A834J3S2</accession>
<organism evidence="2 3">
    <name type="scientific">Vespula vulgaris</name>
    <name type="common">Yellow jacket</name>
    <name type="synonym">Wasp</name>
    <dbReference type="NCBI Taxonomy" id="7454"/>
    <lineage>
        <taxon>Eukaryota</taxon>
        <taxon>Metazoa</taxon>
        <taxon>Ecdysozoa</taxon>
        <taxon>Arthropoda</taxon>
        <taxon>Hexapoda</taxon>
        <taxon>Insecta</taxon>
        <taxon>Pterygota</taxon>
        <taxon>Neoptera</taxon>
        <taxon>Endopterygota</taxon>
        <taxon>Hymenoptera</taxon>
        <taxon>Apocrita</taxon>
        <taxon>Aculeata</taxon>
        <taxon>Vespoidea</taxon>
        <taxon>Vespidae</taxon>
        <taxon>Vespinae</taxon>
        <taxon>Vespula</taxon>
    </lineage>
</organism>
<name>A0A834J3S2_VESVU</name>
<dbReference type="AlphaFoldDB" id="A0A834J3S2"/>
<keyword evidence="3" id="KW-1185">Reference proteome</keyword>
<dbReference type="Proteomes" id="UP000614350">
    <property type="component" value="Unassembled WGS sequence"/>
</dbReference>
<evidence type="ECO:0000313" key="2">
    <source>
        <dbReference type="EMBL" id="KAF7380962.1"/>
    </source>
</evidence>
<feature type="region of interest" description="Disordered" evidence="1">
    <location>
        <begin position="1"/>
        <end position="20"/>
    </location>
</feature>
<evidence type="ECO:0000313" key="3">
    <source>
        <dbReference type="Proteomes" id="UP000614350"/>
    </source>
</evidence>
<proteinExistence type="predicted"/>
<evidence type="ECO:0000256" key="1">
    <source>
        <dbReference type="SAM" id="MobiDB-lite"/>
    </source>
</evidence>
<protein>
    <submittedName>
        <fullName evidence="2">Uncharacterized protein</fullName>
    </submittedName>
</protein>
<gene>
    <name evidence="2" type="ORF">HZH66_014338</name>
</gene>
<comment type="caution">
    <text evidence="2">The sequence shown here is derived from an EMBL/GenBank/DDBJ whole genome shotgun (WGS) entry which is preliminary data.</text>
</comment>